<dbReference type="Proteomes" id="UP001056120">
    <property type="component" value="Linkage Group LG10"/>
</dbReference>
<accession>A0ACB9I0H5</accession>
<reference evidence="1 2" key="2">
    <citation type="journal article" date="2022" name="Mol. Ecol. Resour.">
        <title>The genomes of chicory, endive, great burdock and yacon provide insights into Asteraceae paleo-polyploidization history and plant inulin production.</title>
        <authorList>
            <person name="Fan W."/>
            <person name="Wang S."/>
            <person name="Wang H."/>
            <person name="Wang A."/>
            <person name="Jiang F."/>
            <person name="Liu H."/>
            <person name="Zhao H."/>
            <person name="Xu D."/>
            <person name="Zhang Y."/>
        </authorList>
    </citation>
    <scope>NUCLEOTIDE SEQUENCE [LARGE SCALE GENOMIC DNA]</scope>
    <source>
        <strain evidence="2">cv. Yunnan</strain>
        <tissue evidence="1">Leaves</tissue>
    </source>
</reference>
<comment type="caution">
    <text evidence="1">The sequence shown here is derived from an EMBL/GenBank/DDBJ whole genome shotgun (WGS) entry which is preliminary data.</text>
</comment>
<sequence length="185" mass="21500">MDVNLLKQELEDDQQKSEISVTEDYFRPVIQEMIQRKDCECYVCNNILNGVKGIVVATRVSYGSIRRRHIHGKLLEESKGQEQEVMDNLKLEKFLIDRGHVVNKSREEISYTYKDVNLLKEGLQDYKDENGISVDEDYSIPVIQETIPRQDCECYKCHVILKGVVKERVVSRGDENKQDCQVSDK</sequence>
<keyword evidence="2" id="KW-1185">Reference proteome</keyword>
<name>A0ACB9I0H5_9ASTR</name>
<proteinExistence type="predicted"/>
<gene>
    <name evidence="1" type="ORF">L1987_29095</name>
</gene>
<evidence type="ECO:0000313" key="1">
    <source>
        <dbReference type="EMBL" id="KAI3800995.1"/>
    </source>
</evidence>
<organism evidence="1 2">
    <name type="scientific">Smallanthus sonchifolius</name>
    <dbReference type="NCBI Taxonomy" id="185202"/>
    <lineage>
        <taxon>Eukaryota</taxon>
        <taxon>Viridiplantae</taxon>
        <taxon>Streptophyta</taxon>
        <taxon>Embryophyta</taxon>
        <taxon>Tracheophyta</taxon>
        <taxon>Spermatophyta</taxon>
        <taxon>Magnoliopsida</taxon>
        <taxon>eudicotyledons</taxon>
        <taxon>Gunneridae</taxon>
        <taxon>Pentapetalae</taxon>
        <taxon>asterids</taxon>
        <taxon>campanulids</taxon>
        <taxon>Asterales</taxon>
        <taxon>Asteraceae</taxon>
        <taxon>Asteroideae</taxon>
        <taxon>Heliantheae alliance</taxon>
        <taxon>Millerieae</taxon>
        <taxon>Smallanthus</taxon>
    </lineage>
</organism>
<dbReference type="EMBL" id="CM042027">
    <property type="protein sequence ID" value="KAI3800995.1"/>
    <property type="molecule type" value="Genomic_DNA"/>
</dbReference>
<reference evidence="2" key="1">
    <citation type="journal article" date="2022" name="Mol. Ecol. Resour.">
        <title>The genomes of chicory, endive, great burdock and yacon provide insights into Asteraceae palaeo-polyploidization history and plant inulin production.</title>
        <authorList>
            <person name="Fan W."/>
            <person name="Wang S."/>
            <person name="Wang H."/>
            <person name="Wang A."/>
            <person name="Jiang F."/>
            <person name="Liu H."/>
            <person name="Zhao H."/>
            <person name="Xu D."/>
            <person name="Zhang Y."/>
        </authorList>
    </citation>
    <scope>NUCLEOTIDE SEQUENCE [LARGE SCALE GENOMIC DNA]</scope>
    <source>
        <strain evidence="2">cv. Yunnan</strain>
    </source>
</reference>
<evidence type="ECO:0000313" key="2">
    <source>
        <dbReference type="Proteomes" id="UP001056120"/>
    </source>
</evidence>
<protein>
    <submittedName>
        <fullName evidence="1">Uncharacterized protein</fullName>
    </submittedName>
</protein>